<keyword evidence="2" id="KW-1133">Transmembrane helix</keyword>
<reference evidence="3" key="1">
    <citation type="journal article" date="2022" name="Int. J. Syst. Evol. Microbiol.">
        <title>Granulimonas faecalis gen. nov., sp. nov., and Leptogranulimonas caecicola gen. nov., sp. nov., novel lactate-producing Atopobiaceae bacteria isolated from mouse intestines, and an emended description of the family Atopobiaceae.</title>
        <authorList>
            <person name="Morinaga K."/>
            <person name="Kusada H."/>
            <person name="Sakamoto S."/>
            <person name="Murakami T."/>
            <person name="Toyoda A."/>
            <person name="Mori H."/>
            <person name="Meng X.Y."/>
            <person name="Takashino M."/>
            <person name="Murotomi K."/>
            <person name="Tamaki H."/>
        </authorList>
    </citation>
    <scope>NUCLEOTIDE SEQUENCE</scope>
    <source>
        <strain evidence="3">OPF53</strain>
    </source>
</reference>
<feature type="transmembrane region" description="Helical" evidence="2">
    <location>
        <begin position="58"/>
        <end position="78"/>
    </location>
</feature>
<protein>
    <submittedName>
        <fullName evidence="3">Uncharacterized protein</fullName>
    </submittedName>
</protein>
<keyword evidence="2" id="KW-0472">Membrane</keyword>
<evidence type="ECO:0000256" key="1">
    <source>
        <dbReference type="SAM" id="MobiDB-lite"/>
    </source>
</evidence>
<feature type="transmembrane region" description="Helical" evidence="2">
    <location>
        <begin position="6"/>
        <end position="26"/>
    </location>
</feature>
<evidence type="ECO:0000313" key="4">
    <source>
        <dbReference type="Proteomes" id="UP001055025"/>
    </source>
</evidence>
<proteinExistence type="predicted"/>
<keyword evidence="2" id="KW-0812">Transmembrane</keyword>
<dbReference type="AlphaFoldDB" id="A0AAV5B124"/>
<accession>A0AAV5B124</accession>
<evidence type="ECO:0000313" key="3">
    <source>
        <dbReference type="EMBL" id="GJM54942.1"/>
    </source>
</evidence>
<gene>
    <name evidence="3" type="ORF">ATOP_05970</name>
</gene>
<name>A0AAV5B124_9ACTN</name>
<feature type="region of interest" description="Disordered" evidence="1">
    <location>
        <begin position="163"/>
        <end position="201"/>
    </location>
</feature>
<comment type="caution">
    <text evidence="3">The sequence shown here is derived from an EMBL/GenBank/DDBJ whole genome shotgun (WGS) entry which is preliminary data.</text>
</comment>
<dbReference type="EMBL" id="BQKC01000001">
    <property type="protein sequence ID" value="GJM54942.1"/>
    <property type="molecule type" value="Genomic_DNA"/>
</dbReference>
<evidence type="ECO:0000256" key="2">
    <source>
        <dbReference type="SAM" id="Phobius"/>
    </source>
</evidence>
<feature type="compositionally biased region" description="Low complexity" evidence="1">
    <location>
        <begin position="183"/>
        <end position="194"/>
    </location>
</feature>
<feature type="transmembrane region" description="Helical" evidence="2">
    <location>
        <begin position="84"/>
        <end position="106"/>
    </location>
</feature>
<dbReference type="RefSeq" id="WP_135978641.1">
    <property type="nucleotide sequence ID" value="NZ_BQKC01000001.1"/>
</dbReference>
<keyword evidence="4" id="KW-1185">Reference proteome</keyword>
<sequence length="201" mass="20969">MGVIAFSALVGLAVAVAVVGVVLFFVGGCRALGRMGERPWLFLVPLYGPYLLFRSARCVLLFGVALAGVAAVGAFWAMPTGFLQQFWVVPAAVVWVCYAWCVAAVAECFHAGVGWQVASFVLAPYVLTLVGAGTGPFDHGCVPVVTAPFRALEGRLWEHGGDAGLRPSDSVPPVEVLGRHGIPADSAASPAAAKKPARHRA</sequence>
<dbReference type="Proteomes" id="UP001055025">
    <property type="component" value="Unassembled WGS sequence"/>
</dbReference>
<feature type="transmembrane region" description="Helical" evidence="2">
    <location>
        <begin position="113"/>
        <end position="133"/>
    </location>
</feature>
<organism evidence="3 4">
    <name type="scientific">Granulimonas faecalis</name>
    <dbReference type="NCBI Taxonomy" id="2894155"/>
    <lineage>
        <taxon>Bacteria</taxon>
        <taxon>Bacillati</taxon>
        <taxon>Actinomycetota</taxon>
        <taxon>Coriobacteriia</taxon>
        <taxon>Coriobacteriales</taxon>
        <taxon>Kribbibacteriaceae</taxon>
        <taxon>Granulimonas</taxon>
    </lineage>
</organism>